<evidence type="ECO:0000313" key="1">
    <source>
        <dbReference type="EMBL" id="UPV78565.1"/>
    </source>
</evidence>
<name>A0ACD3ZX71_9BACI</name>
<gene>
    <name evidence="1" type="ORF">M0696_17420</name>
</gene>
<sequence>MMLLNEILMNVLYIGAGFVFIKSSIGKLKNPYAFGRVIESYHLFFKGTFTLFLAALIGPVELVVGMMIIAESFRVVGLLIGILLQLMFLLLMSLKLNQTLPFGCGCFGLHAPEKISAKKVMFNLGYTVLLAALISLNVNEVIREMLQ</sequence>
<organism evidence="1 2">
    <name type="scientific">Bacillus rugosus</name>
    <dbReference type="NCBI Taxonomy" id="2715209"/>
    <lineage>
        <taxon>Bacteria</taxon>
        <taxon>Bacillati</taxon>
        <taxon>Bacillota</taxon>
        <taxon>Bacilli</taxon>
        <taxon>Bacillales</taxon>
        <taxon>Bacillaceae</taxon>
        <taxon>Bacillus</taxon>
    </lineage>
</organism>
<accession>A0ACD3ZX71</accession>
<dbReference type="Proteomes" id="UP000830837">
    <property type="component" value="Chromosome"/>
</dbReference>
<dbReference type="EMBL" id="CP096590">
    <property type="protein sequence ID" value="UPV78565.1"/>
    <property type="molecule type" value="Genomic_DNA"/>
</dbReference>
<protein>
    <submittedName>
        <fullName evidence="1">Uncharacterized protein</fullName>
    </submittedName>
</protein>
<proteinExistence type="predicted"/>
<reference evidence="1" key="1">
    <citation type="submission" date="2022-04" db="EMBL/GenBank/DDBJ databases">
        <title>Complete genome of Bacillus.</title>
        <authorList>
            <person name="Kong X."/>
            <person name="Hou M."/>
        </authorList>
    </citation>
    <scope>NUCLEOTIDE SEQUENCE</scope>
    <source>
        <strain evidence="1">A78.1</strain>
    </source>
</reference>
<evidence type="ECO:0000313" key="2">
    <source>
        <dbReference type="Proteomes" id="UP000830837"/>
    </source>
</evidence>
<keyword evidence="2" id="KW-1185">Reference proteome</keyword>